<gene>
    <name evidence="1" type="ORF">CYY_010275</name>
</gene>
<reference evidence="1" key="1">
    <citation type="submission" date="2020-01" db="EMBL/GenBank/DDBJ databases">
        <title>Development of genomics and gene disruption for Polysphondylium violaceum indicates a role for the polyketide synthase stlB in stalk morphogenesis.</title>
        <authorList>
            <person name="Narita B."/>
            <person name="Kawabe Y."/>
            <person name="Kin K."/>
            <person name="Saito T."/>
            <person name="Gibbs R."/>
            <person name="Kuspa A."/>
            <person name="Muzny D."/>
            <person name="Queller D."/>
            <person name="Richards S."/>
            <person name="Strassman J."/>
            <person name="Sucgang R."/>
            <person name="Worley K."/>
            <person name="Schaap P."/>
        </authorList>
    </citation>
    <scope>NUCLEOTIDE SEQUENCE</scope>
    <source>
        <strain evidence="1">QSvi11</strain>
    </source>
</reference>
<evidence type="ECO:0000313" key="2">
    <source>
        <dbReference type="Proteomes" id="UP000695562"/>
    </source>
</evidence>
<dbReference type="EMBL" id="AJWJ01001010">
    <property type="protein sequence ID" value="KAF2068401.1"/>
    <property type="molecule type" value="Genomic_DNA"/>
</dbReference>
<protein>
    <submittedName>
        <fullName evidence="1">Uncharacterized protein</fullName>
    </submittedName>
</protein>
<dbReference type="Proteomes" id="UP000695562">
    <property type="component" value="Unassembled WGS sequence"/>
</dbReference>
<keyword evidence="2" id="KW-1185">Reference proteome</keyword>
<accession>A0A8J4UNU7</accession>
<organism evidence="1 2">
    <name type="scientific">Polysphondylium violaceum</name>
    <dbReference type="NCBI Taxonomy" id="133409"/>
    <lineage>
        <taxon>Eukaryota</taxon>
        <taxon>Amoebozoa</taxon>
        <taxon>Evosea</taxon>
        <taxon>Eumycetozoa</taxon>
        <taxon>Dictyostelia</taxon>
        <taxon>Dictyosteliales</taxon>
        <taxon>Dictyosteliaceae</taxon>
        <taxon>Polysphondylium</taxon>
    </lineage>
</organism>
<sequence>MLSVPSLPSPLSLIPDSVMYLKVQQQQKAVGDSYVAADIRILLDRISAIHNNNYIPHDIPNTVKEVHAVLMVCQSVQHDDHQQSSE</sequence>
<evidence type="ECO:0000313" key="1">
    <source>
        <dbReference type="EMBL" id="KAF2068401.1"/>
    </source>
</evidence>
<name>A0A8J4UNU7_9MYCE</name>
<dbReference type="AlphaFoldDB" id="A0A8J4UNU7"/>
<proteinExistence type="predicted"/>
<comment type="caution">
    <text evidence="1">The sequence shown here is derived from an EMBL/GenBank/DDBJ whole genome shotgun (WGS) entry which is preliminary data.</text>
</comment>